<feature type="transmembrane region" description="Helical" evidence="1">
    <location>
        <begin position="36"/>
        <end position="54"/>
    </location>
</feature>
<comment type="caution">
    <text evidence="2">The sequence shown here is derived from an EMBL/GenBank/DDBJ whole genome shotgun (WGS) entry which is preliminary data.</text>
</comment>
<dbReference type="Proteomes" id="UP001198893">
    <property type="component" value="Unassembled WGS sequence"/>
</dbReference>
<reference evidence="2" key="1">
    <citation type="submission" date="2021-10" db="EMBL/GenBank/DDBJ databases">
        <title>Anaerobic single-cell dispensing facilitates the cultivation of human gut bacteria.</title>
        <authorList>
            <person name="Afrizal A."/>
        </authorList>
    </citation>
    <scope>NUCLEOTIDE SEQUENCE</scope>
    <source>
        <strain evidence="2">CLA-AA-H204</strain>
    </source>
</reference>
<evidence type="ECO:0000313" key="3">
    <source>
        <dbReference type="Proteomes" id="UP001198893"/>
    </source>
</evidence>
<evidence type="ECO:0000313" key="2">
    <source>
        <dbReference type="EMBL" id="MCC2242589.1"/>
    </source>
</evidence>
<feature type="transmembrane region" description="Helical" evidence="1">
    <location>
        <begin position="12"/>
        <end position="30"/>
    </location>
</feature>
<protein>
    <submittedName>
        <fullName evidence="2">Uncharacterized protein</fullName>
    </submittedName>
</protein>
<evidence type="ECO:0000256" key="1">
    <source>
        <dbReference type="SAM" id="Phobius"/>
    </source>
</evidence>
<dbReference type="AlphaFoldDB" id="A0AAW4WPJ9"/>
<dbReference type="EMBL" id="JAJEQW010000010">
    <property type="protein sequence ID" value="MCC2242589.1"/>
    <property type="molecule type" value="Genomic_DNA"/>
</dbReference>
<organism evidence="2 3">
    <name type="scientific">Roseburia amylophila</name>
    <dbReference type="NCBI Taxonomy" id="2981794"/>
    <lineage>
        <taxon>Bacteria</taxon>
        <taxon>Bacillati</taxon>
        <taxon>Bacillota</taxon>
        <taxon>Clostridia</taxon>
        <taxon>Lachnospirales</taxon>
        <taxon>Lachnospiraceae</taxon>
        <taxon>Roseburia</taxon>
    </lineage>
</organism>
<sequence>MRKIRKRLKAYYYKHWNCLPWFICGLMILIRGNISRFNYGSMWIALLIMMWFFCPTDDINKLSGKQDKGDDEDAGTAD</sequence>
<name>A0AAW4WPJ9_9FIRM</name>
<dbReference type="RefSeq" id="WP_227710327.1">
    <property type="nucleotide sequence ID" value="NZ_JAJEQW010000010.1"/>
</dbReference>
<gene>
    <name evidence="2" type="ORF">LKD47_09805</name>
</gene>
<accession>A0AAW4WPJ9</accession>
<proteinExistence type="predicted"/>
<keyword evidence="1" id="KW-0812">Transmembrane</keyword>
<keyword evidence="1" id="KW-0472">Membrane</keyword>
<keyword evidence="1" id="KW-1133">Transmembrane helix</keyword>